<dbReference type="EMBL" id="CP016346">
    <property type="protein sequence ID" value="ANQ14936.1"/>
    <property type="molecule type" value="Genomic_DNA"/>
</dbReference>
<feature type="domain" description="HTH tetR-type" evidence="5">
    <location>
        <begin position="6"/>
        <end position="66"/>
    </location>
</feature>
<reference evidence="6 7" key="1">
    <citation type="submission" date="2016-07" db="EMBL/GenBank/DDBJ databases">
        <title>Developing Vibrio natriegens as a novel, fast-growing host for biotechnology.</title>
        <authorList>
            <person name="Weinstock M.T."/>
            <person name="Hesek E.D."/>
            <person name="Wilson C.M."/>
            <person name="Gibson D.G."/>
        </authorList>
    </citation>
    <scope>NUCLEOTIDE SEQUENCE [LARGE SCALE GENOMIC DNA]</scope>
    <source>
        <strain evidence="6 7">ATCC 14048</strain>
    </source>
</reference>
<dbReference type="Pfam" id="PF00440">
    <property type="entry name" value="TetR_N"/>
    <property type="match status" value="1"/>
</dbReference>
<evidence type="ECO:0000313" key="6">
    <source>
        <dbReference type="EMBL" id="ANQ14936.1"/>
    </source>
</evidence>
<dbReference type="InterPro" id="IPR009057">
    <property type="entry name" value="Homeodomain-like_sf"/>
</dbReference>
<dbReference type="InterPro" id="IPR001647">
    <property type="entry name" value="HTH_TetR"/>
</dbReference>
<dbReference type="SUPFAM" id="SSF46689">
    <property type="entry name" value="Homeodomain-like"/>
    <property type="match status" value="1"/>
</dbReference>
<evidence type="ECO:0000313" key="7">
    <source>
        <dbReference type="Proteomes" id="UP000092741"/>
    </source>
</evidence>
<dbReference type="RefSeq" id="WP_020333494.1">
    <property type="nucleotide sequence ID" value="NZ_ATFJ01000008.1"/>
</dbReference>
<keyword evidence="3" id="KW-0804">Transcription</keyword>
<accession>A0AAN0Y721</accession>
<name>A0AAN0Y721_VIBNA</name>
<dbReference type="Gene3D" id="1.10.10.60">
    <property type="entry name" value="Homeodomain-like"/>
    <property type="match status" value="1"/>
</dbReference>
<dbReference type="Pfam" id="PF14246">
    <property type="entry name" value="TetR_C_7"/>
    <property type="match status" value="1"/>
</dbReference>
<dbReference type="FunFam" id="1.10.10.60:FF:000141">
    <property type="entry name" value="TetR family transcriptional regulator"/>
    <property type="match status" value="1"/>
</dbReference>
<keyword evidence="7" id="KW-1185">Reference proteome</keyword>
<feature type="DNA-binding region" description="H-T-H motif" evidence="4">
    <location>
        <begin position="29"/>
        <end position="48"/>
    </location>
</feature>
<protein>
    <submittedName>
        <fullName evidence="6">Transcriptional regulator</fullName>
    </submittedName>
</protein>
<evidence type="ECO:0000256" key="3">
    <source>
        <dbReference type="ARBA" id="ARBA00023163"/>
    </source>
</evidence>
<dbReference type="PANTHER" id="PTHR30055">
    <property type="entry name" value="HTH-TYPE TRANSCRIPTIONAL REGULATOR RUTR"/>
    <property type="match status" value="1"/>
</dbReference>
<dbReference type="PROSITE" id="PS50977">
    <property type="entry name" value="HTH_TETR_2"/>
    <property type="match status" value="1"/>
</dbReference>
<dbReference type="GeneID" id="70914280"/>
<keyword evidence="2 4" id="KW-0238">DNA-binding</keyword>
<proteinExistence type="predicted"/>
<dbReference type="KEGG" id="vna:PN96_15735"/>
<dbReference type="Gene3D" id="1.10.357.10">
    <property type="entry name" value="Tetracycline Repressor, domain 2"/>
    <property type="match status" value="1"/>
</dbReference>
<dbReference type="InterPro" id="IPR050109">
    <property type="entry name" value="HTH-type_TetR-like_transc_reg"/>
</dbReference>
<evidence type="ECO:0000256" key="1">
    <source>
        <dbReference type="ARBA" id="ARBA00023015"/>
    </source>
</evidence>
<dbReference type="GO" id="GO:0003700">
    <property type="term" value="F:DNA-binding transcription factor activity"/>
    <property type="evidence" value="ECO:0007669"/>
    <property type="project" value="TreeGrafter"/>
</dbReference>
<dbReference type="InterPro" id="IPR039536">
    <property type="entry name" value="TetR_C_Proteobacteria"/>
</dbReference>
<evidence type="ECO:0000256" key="2">
    <source>
        <dbReference type="ARBA" id="ARBA00023125"/>
    </source>
</evidence>
<keyword evidence="1" id="KW-0805">Transcription regulation</keyword>
<evidence type="ECO:0000259" key="5">
    <source>
        <dbReference type="PROSITE" id="PS50977"/>
    </source>
</evidence>
<organism evidence="6 7">
    <name type="scientific">Vibrio natriegens NBRC 15636 = ATCC 14048 = DSM 759</name>
    <dbReference type="NCBI Taxonomy" id="1219067"/>
    <lineage>
        <taxon>Bacteria</taxon>
        <taxon>Pseudomonadati</taxon>
        <taxon>Pseudomonadota</taxon>
        <taxon>Gammaproteobacteria</taxon>
        <taxon>Vibrionales</taxon>
        <taxon>Vibrionaceae</taxon>
        <taxon>Vibrio</taxon>
    </lineage>
</organism>
<dbReference type="Proteomes" id="UP000092741">
    <property type="component" value="Chromosome 2"/>
</dbReference>
<dbReference type="AlphaFoldDB" id="A0AAN0Y721"/>
<sequence>MRASTQQKRIRIIEVATELFITQGYKETSLDQIVAICGGSKQTLYRYFSNKEGLFTEVLAHNTQTSLESAFQLSAQQNESLQQTLEDFAKKYLRGICSNPVLSLYRIISADFYQHDSIPKQFWQTSPMRIHQHLIEFLKTDVVSQQLDIDDPDLACGQLLALIKLDYQTKALLGFELPSDAELNTHARKAVTAFLSLYQQQSA</sequence>
<evidence type="ECO:0000256" key="4">
    <source>
        <dbReference type="PROSITE-ProRule" id="PRU00335"/>
    </source>
</evidence>
<dbReference type="PRINTS" id="PR00455">
    <property type="entry name" value="HTHTETR"/>
</dbReference>
<gene>
    <name evidence="6" type="ORF">BA890_19585</name>
</gene>
<dbReference type="PANTHER" id="PTHR30055:SF119">
    <property type="entry name" value="NALC"/>
    <property type="match status" value="1"/>
</dbReference>
<dbReference type="GO" id="GO:0000976">
    <property type="term" value="F:transcription cis-regulatory region binding"/>
    <property type="evidence" value="ECO:0007669"/>
    <property type="project" value="TreeGrafter"/>
</dbReference>